<dbReference type="RefSeq" id="XP_006695039.1">
    <property type="nucleotide sequence ID" value="XM_006694976.1"/>
</dbReference>
<reference evidence="2 3" key="1">
    <citation type="journal article" date="2011" name="Cell">
        <title>Insight into structure and assembly of the nuclear pore complex by utilizing the genome of a eukaryotic thermophile.</title>
        <authorList>
            <person name="Amlacher S."/>
            <person name="Sarges P."/>
            <person name="Flemming D."/>
            <person name="van Noort V."/>
            <person name="Kunze R."/>
            <person name="Devos D.P."/>
            <person name="Arumugam M."/>
            <person name="Bork P."/>
            <person name="Hurt E."/>
        </authorList>
    </citation>
    <scope>NUCLEOTIDE SEQUENCE [LARGE SCALE GENOMIC DNA]</scope>
    <source>
        <strain evidence="3">DSM 1495 / CBS 144.50 / IMI 039719</strain>
    </source>
</reference>
<keyword evidence="3" id="KW-1185">Reference proteome</keyword>
<dbReference type="AlphaFoldDB" id="G0S9P3"/>
<protein>
    <submittedName>
        <fullName evidence="2">Uncharacterized protein</fullName>
    </submittedName>
</protein>
<dbReference type="Proteomes" id="UP000008066">
    <property type="component" value="Unassembled WGS sequence"/>
</dbReference>
<evidence type="ECO:0000256" key="1">
    <source>
        <dbReference type="SAM" id="MobiDB-lite"/>
    </source>
</evidence>
<organism evidence="3">
    <name type="scientific">Chaetomium thermophilum (strain DSM 1495 / CBS 144.50 / IMI 039719)</name>
    <name type="common">Thermochaetoides thermophila</name>
    <dbReference type="NCBI Taxonomy" id="759272"/>
    <lineage>
        <taxon>Eukaryota</taxon>
        <taxon>Fungi</taxon>
        <taxon>Dikarya</taxon>
        <taxon>Ascomycota</taxon>
        <taxon>Pezizomycotina</taxon>
        <taxon>Sordariomycetes</taxon>
        <taxon>Sordariomycetidae</taxon>
        <taxon>Sordariales</taxon>
        <taxon>Chaetomiaceae</taxon>
        <taxon>Thermochaetoides</taxon>
    </lineage>
</organism>
<dbReference type="eggNOG" id="ENOG502T35Z">
    <property type="taxonomic scope" value="Eukaryota"/>
</dbReference>
<dbReference type="HOGENOM" id="CLU_634589_0_0_1"/>
<feature type="compositionally biased region" description="Low complexity" evidence="1">
    <location>
        <begin position="405"/>
        <end position="418"/>
    </location>
</feature>
<feature type="region of interest" description="Disordered" evidence="1">
    <location>
        <begin position="405"/>
        <end position="432"/>
    </location>
</feature>
<dbReference type="KEGG" id="cthr:CTHT_0046610"/>
<evidence type="ECO:0000313" key="3">
    <source>
        <dbReference type="Proteomes" id="UP000008066"/>
    </source>
</evidence>
<sequence length="432" mass="47300">MTYRPTALTPIVTSPSTNDTFFSSLTATAAAPQDLETRALLTFPTTGLPSPKLVPASCFPPSREPLEHLAHDPTSALTRTTATTIAAFSPSAAHITQLNRWLCCRCADSGYGDPVGMVHISPLQQQQQQPTRTSSHCRSTHGPPVPPTNPNSHPVITAQTVSSYSICWRPPCHHPKCPNCALFSGPSASSSDPSTGHGKLLIRTVGGLHFSPRFIDPVYWECNQCGEWVSNQFDGSCVLGRTRCSICGREPTHVLGVWWRGHHQPQGGRWGGGGMLTGQSVVRNRYGQRLGTADQRVAVADGPWDWQRRGLGDARCAVVAGLRAVMKKGVIARPQEGLLDDEESSRIPVWKQGEPAPNYRYRRPPPVNEDEVKENQEYEYSYLEGMPIEPRDKGKEVEKIYELGPGPASAAYPRPRSATSPMGHFTGWGEHR</sequence>
<gene>
    <name evidence="2" type="ORF">CTHT_0046610</name>
</gene>
<accession>G0S9P3</accession>
<dbReference type="OMA" id="SHIQCAN"/>
<dbReference type="OrthoDB" id="4587784at2759"/>
<name>G0S9P3_CHATD</name>
<evidence type="ECO:0000313" key="2">
    <source>
        <dbReference type="EMBL" id="EGS20154.1"/>
    </source>
</evidence>
<dbReference type="EMBL" id="GL988043">
    <property type="protein sequence ID" value="EGS20154.1"/>
    <property type="molecule type" value="Genomic_DNA"/>
</dbReference>
<dbReference type="GeneID" id="18258699"/>
<feature type="region of interest" description="Disordered" evidence="1">
    <location>
        <begin position="124"/>
        <end position="152"/>
    </location>
</feature>
<proteinExistence type="predicted"/>